<evidence type="ECO:0000256" key="2">
    <source>
        <dbReference type="ARBA" id="ARBA00007639"/>
    </source>
</evidence>
<evidence type="ECO:0000259" key="4">
    <source>
        <dbReference type="Pfam" id="PF13407"/>
    </source>
</evidence>
<dbReference type="EMBL" id="CP096659">
    <property type="protein sequence ID" value="UPV75896.1"/>
    <property type="molecule type" value="Genomic_DNA"/>
</dbReference>
<dbReference type="PANTHER" id="PTHR46847:SF1">
    <property type="entry name" value="D-ALLOSE-BINDING PERIPLASMIC PROTEIN-RELATED"/>
    <property type="match status" value="1"/>
</dbReference>
<evidence type="ECO:0000256" key="3">
    <source>
        <dbReference type="ARBA" id="ARBA00022729"/>
    </source>
</evidence>
<protein>
    <submittedName>
        <fullName evidence="5">Sugar ABC transporter substrate-binding protein</fullName>
    </submittedName>
</protein>
<keyword evidence="6" id="KW-1185">Reference proteome</keyword>
<name>A0A8U0HZ20_9EURY</name>
<evidence type="ECO:0000313" key="6">
    <source>
        <dbReference type="Proteomes" id="UP000830729"/>
    </source>
</evidence>
<dbReference type="InterPro" id="IPR025997">
    <property type="entry name" value="SBP_2_dom"/>
</dbReference>
<dbReference type="Proteomes" id="UP000830729">
    <property type="component" value="Chromosome"/>
</dbReference>
<feature type="domain" description="Periplasmic binding protein" evidence="4">
    <location>
        <begin position="20"/>
        <end position="285"/>
    </location>
</feature>
<dbReference type="Pfam" id="PF13407">
    <property type="entry name" value="Peripla_BP_4"/>
    <property type="match status" value="1"/>
</dbReference>
<dbReference type="GeneID" id="72185036"/>
<dbReference type="GO" id="GO:0030246">
    <property type="term" value="F:carbohydrate binding"/>
    <property type="evidence" value="ECO:0007669"/>
    <property type="project" value="UniProtKB-ARBA"/>
</dbReference>
<evidence type="ECO:0000256" key="1">
    <source>
        <dbReference type="ARBA" id="ARBA00004196"/>
    </source>
</evidence>
<dbReference type="SUPFAM" id="SSF53822">
    <property type="entry name" value="Periplasmic binding protein-like I"/>
    <property type="match status" value="1"/>
</dbReference>
<comment type="similarity">
    <text evidence="2">Belongs to the bacterial solute-binding protein 2 family.</text>
</comment>
<gene>
    <name evidence="5" type="ORF">M0R89_07515</name>
</gene>
<comment type="subcellular location">
    <subcellularLocation>
        <location evidence="1">Cell envelope</location>
    </subcellularLocation>
</comment>
<keyword evidence="3" id="KW-0732">Signal</keyword>
<evidence type="ECO:0000313" key="5">
    <source>
        <dbReference type="EMBL" id="UPV75896.1"/>
    </source>
</evidence>
<dbReference type="CDD" id="cd01536">
    <property type="entry name" value="PBP1_ABC_sugar_binding-like"/>
    <property type="match status" value="1"/>
</dbReference>
<dbReference type="PANTHER" id="PTHR46847">
    <property type="entry name" value="D-ALLOSE-BINDING PERIPLASMIC PROTEIN-RELATED"/>
    <property type="match status" value="1"/>
</dbReference>
<dbReference type="Gene3D" id="3.40.50.2300">
    <property type="match status" value="2"/>
</dbReference>
<organism evidence="5 6">
    <name type="scientific">Halorussus limi</name>
    <dbReference type="NCBI Taxonomy" id="2938695"/>
    <lineage>
        <taxon>Archaea</taxon>
        <taxon>Methanobacteriati</taxon>
        <taxon>Methanobacteriota</taxon>
        <taxon>Stenosarchaea group</taxon>
        <taxon>Halobacteria</taxon>
        <taxon>Halobacteriales</taxon>
        <taxon>Haladaptataceae</taxon>
        <taxon>Halorussus</taxon>
    </lineage>
</organism>
<dbReference type="RefSeq" id="WP_248651933.1">
    <property type="nucleotide sequence ID" value="NZ_CP096659.1"/>
</dbReference>
<dbReference type="InterPro" id="IPR028082">
    <property type="entry name" value="Peripla_BP_I"/>
</dbReference>
<proteinExistence type="inferred from homology"/>
<reference evidence="5 6" key="1">
    <citation type="submission" date="2022-04" db="EMBL/GenBank/DDBJ databases">
        <title>Diverse halophilic archaea isolated from saline environments.</title>
        <authorList>
            <person name="Cui H.-L."/>
        </authorList>
    </citation>
    <scope>NUCLEOTIDE SEQUENCE [LARGE SCALE GENOMIC DNA]</scope>
    <source>
        <strain evidence="5 6">XZYJT49</strain>
    </source>
</reference>
<dbReference type="KEGG" id="halx:M0R89_07515"/>
<accession>A0A8U0HZ20</accession>
<sequence length="385" mass="41815">MALGALGTTGYLRQEDSLQFGLSTHFTSGAWVTALVEGGQFYAQDQGYDFNLFPTGGESQKQISDIRQMVNQGYDGIVLIPFNSEAIASVVEEAANAGVPVITCDIDAATPADLMHISWNDERATQRATEMLISNLREQKPDQDQYTLLEVRAPPGRDIARLRHEPFVNTIEQTEGFEVAGTVVGDWVRSTAKQRVQEWVNANEVPDGVYSANFGMSLGALSALREMGATAPRGEDGHVVMTQLDGSKNTHEAIKNGFIDGAVDQPNYFYAPLAFAWLERVVNQGEDVLPDVGSTVVSGKGADRETTTANATTTAATQQQASITIDPAMHKGVELWQEPIWSPATVGEALGHRQFVTDHVVITEENADAPYLWGNIWSPGESVEN</sequence>
<dbReference type="AlphaFoldDB" id="A0A8U0HZ20"/>